<organism evidence="2 3">
    <name type="scientific">Sphingobium subterraneum</name>
    <dbReference type="NCBI Taxonomy" id="627688"/>
    <lineage>
        <taxon>Bacteria</taxon>
        <taxon>Pseudomonadati</taxon>
        <taxon>Pseudomonadota</taxon>
        <taxon>Alphaproteobacteria</taxon>
        <taxon>Sphingomonadales</taxon>
        <taxon>Sphingomonadaceae</taxon>
        <taxon>Sphingobium</taxon>
    </lineage>
</organism>
<dbReference type="EMBL" id="JACIJP010000004">
    <property type="protein sequence ID" value="MBB6124953.1"/>
    <property type="molecule type" value="Genomic_DNA"/>
</dbReference>
<keyword evidence="1" id="KW-1133">Transmembrane helix</keyword>
<keyword evidence="3" id="KW-1185">Reference proteome</keyword>
<accession>A0A841J1Y6</accession>
<dbReference type="AlphaFoldDB" id="A0A841J1Y6"/>
<proteinExistence type="predicted"/>
<protein>
    <submittedName>
        <fullName evidence="2">Lipopolysaccharide export system protein LptC</fullName>
    </submittedName>
</protein>
<name>A0A841J1Y6_9SPHN</name>
<sequence>MSLKADSQRTARQHWAAPGGVHDRVVGLLKTVLPIAVGVVLAALAFAPFVMQSEVSFVLDKNDVDVAGERMRVQEALYRGEDSKGRPFSLRAGSAVQKTSREPIVELRDLSARILMADGPALLNARNGRYNLDNERVGIVGPVQFQSAGGYRLTTRDVGIDLRTRRMQSAGRVDGRMPIGTFDADQLKADLGARTVELTGHARLRIDQNAIKGRTR</sequence>
<gene>
    <name evidence="2" type="ORF">FHS92_002706</name>
</gene>
<evidence type="ECO:0000256" key="1">
    <source>
        <dbReference type="SAM" id="Phobius"/>
    </source>
</evidence>
<evidence type="ECO:0000313" key="3">
    <source>
        <dbReference type="Proteomes" id="UP000552700"/>
    </source>
</evidence>
<reference evidence="2 3" key="1">
    <citation type="submission" date="2020-08" db="EMBL/GenBank/DDBJ databases">
        <title>Genomic Encyclopedia of Type Strains, Phase IV (KMG-IV): sequencing the most valuable type-strain genomes for metagenomic binning, comparative biology and taxonomic classification.</title>
        <authorList>
            <person name="Goeker M."/>
        </authorList>
    </citation>
    <scope>NUCLEOTIDE SEQUENCE [LARGE SCALE GENOMIC DNA]</scope>
    <source>
        <strain evidence="2 3">DSM 102255</strain>
    </source>
</reference>
<dbReference type="Proteomes" id="UP000552700">
    <property type="component" value="Unassembled WGS sequence"/>
</dbReference>
<keyword evidence="1" id="KW-0812">Transmembrane</keyword>
<dbReference type="RefSeq" id="WP_184081239.1">
    <property type="nucleotide sequence ID" value="NZ_JACIJP010000004.1"/>
</dbReference>
<dbReference type="Gene3D" id="2.60.450.10">
    <property type="entry name" value="Lipopolysaccharide (LPS) transport protein A like domain"/>
    <property type="match status" value="1"/>
</dbReference>
<keyword evidence="1" id="KW-0472">Membrane</keyword>
<evidence type="ECO:0000313" key="2">
    <source>
        <dbReference type="EMBL" id="MBB6124953.1"/>
    </source>
</evidence>
<feature type="transmembrane region" description="Helical" evidence="1">
    <location>
        <begin position="32"/>
        <end position="51"/>
    </location>
</feature>
<comment type="caution">
    <text evidence="2">The sequence shown here is derived from an EMBL/GenBank/DDBJ whole genome shotgun (WGS) entry which is preliminary data.</text>
</comment>